<dbReference type="Gene3D" id="3.40.50.150">
    <property type="entry name" value="Vaccinia Virus protein VP39"/>
    <property type="match status" value="1"/>
</dbReference>
<dbReference type="GO" id="GO:0032259">
    <property type="term" value="P:methylation"/>
    <property type="evidence" value="ECO:0007669"/>
    <property type="project" value="UniProtKB-KW"/>
</dbReference>
<dbReference type="KEGG" id="dcp:RN607_06860"/>
<dbReference type="PANTHER" id="PTHR43861">
    <property type="entry name" value="TRANS-ACONITATE 2-METHYLTRANSFERASE-RELATED"/>
    <property type="match status" value="1"/>
</dbReference>
<reference evidence="3" key="1">
    <citation type="submission" date="2023-09" db="EMBL/GenBank/DDBJ databases">
        <title>Demequina sp. a novel bacteria isolated from Capsicum annuum.</title>
        <authorList>
            <person name="Humaira Z."/>
            <person name="Lee J."/>
            <person name="Cho D."/>
        </authorList>
    </citation>
    <scope>NUCLEOTIDE SEQUENCE</scope>
    <source>
        <strain evidence="3">PMTSA13</strain>
    </source>
</reference>
<protein>
    <submittedName>
        <fullName evidence="3">Class I SAM-dependent methyltransferase</fullName>
        <ecNumber evidence="3">2.1.1.-</ecNumber>
    </submittedName>
</protein>
<keyword evidence="1 3" id="KW-0808">Transferase</keyword>
<evidence type="ECO:0000313" key="3">
    <source>
        <dbReference type="EMBL" id="WNM28719.1"/>
    </source>
</evidence>
<dbReference type="InterPro" id="IPR029063">
    <property type="entry name" value="SAM-dependent_MTases_sf"/>
</dbReference>
<dbReference type="InterPro" id="IPR041698">
    <property type="entry name" value="Methyltransf_25"/>
</dbReference>
<evidence type="ECO:0000259" key="2">
    <source>
        <dbReference type="Pfam" id="PF13649"/>
    </source>
</evidence>
<dbReference type="CDD" id="cd02440">
    <property type="entry name" value="AdoMet_MTases"/>
    <property type="match status" value="1"/>
</dbReference>
<dbReference type="Pfam" id="PF13649">
    <property type="entry name" value="Methyltransf_25"/>
    <property type="match status" value="1"/>
</dbReference>
<dbReference type="RefSeq" id="WP_313545249.1">
    <property type="nucleotide sequence ID" value="NZ_CP134880.1"/>
</dbReference>
<keyword evidence="3" id="KW-0489">Methyltransferase</keyword>
<dbReference type="SUPFAM" id="SSF53335">
    <property type="entry name" value="S-adenosyl-L-methionine-dependent methyltransferases"/>
    <property type="match status" value="1"/>
</dbReference>
<dbReference type="EMBL" id="CP134880">
    <property type="protein sequence ID" value="WNM28719.1"/>
    <property type="molecule type" value="Genomic_DNA"/>
</dbReference>
<dbReference type="GO" id="GO:0008168">
    <property type="term" value="F:methyltransferase activity"/>
    <property type="evidence" value="ECO:0007669"/>
    <property type="project" value="UniProtKB-KW"/>
</dbReference>
<sequence length="218" mass="23686">MEHESPSHASPLPVPPDLARRAFWHDRYAEGSAWSGHVNPALAEVASTLEPGTALDLGCGEGGDVLWLAEHGWHATGLDGAAPALDRARREAGRRGLTARCDLIEAELARWQPDRAWDLVACHYLHEDAVLRERVLSAAIDAVAPGGTLLFVGHHPDEPEELAGPRRHTRFRAEELAASSRLAEGWRVQTSTRPRVSVRQGIPVDRLDTVLVATAPSP</sequence>
<organism evidence="3">
    <name type="scientific">Demequina capsici</name>
    <dbReference type="NCBI Taxonomy" id="3075620"/>
    <lineage>
        <taxon>Bacteria</taxon>
        <taxon>Bacillati</taxon>
        <taxon>Actinomycetota</taxon>
        <taxon>Actinomycetes</taxon>
        <taxon>Micrococcales</taxon>
        <taxon>Demequinaceae</taxon>
        <taxon>Demequina</taxon>
    </lineage>
</organism>
<proteinExistence type="predicted"/>
<evidence type="ECO:0000256" key="1">
    <source>
        <dbReference type="ARBA" id="ARBA00022679"/>
    </source>
</evidence>
<dbReference type="Proteomes" id="UP001303408">
    <property type="component" value="Chromosome"/>
</dbReference>
<accession>A0AA96FE57</accession>
<dbReference type="AlphaFoldDB" id="A0AA96FE57"/>
<feature type="domain" description="Methyltransferase" evidence="2">
    <location>
        <begin position="55"/>
        <end position="147"/>
    </location>
</feature>
<gene>
    <name evidence="3" type="ORF">RN607_06860</name>
</gene>
<dbReference type="EC" id="2.1.1.-" evidence="3"/>
<name>A0AA96FE57_9MICO</name>